<keyword evidence="1" id="KW-0812">Transmembrane</keyword>
<dbReference type="EMBL" id="MT143614">
    <property type="protein sequence ID" value="QJA98867.1"/>
    <property type="molecule type" value="Genomic_DNA"/>
</dbReference>
<reference evidence="2" key="1">
    <citation type="submission" date="2020-03" db="EMBL/GenBank/DDBJ databases">
        <title>The deep terrestrial virosphere.</title>
        <authorList>
            <person name="Holmfeldt K."/>
            <person name="Nilsson E."/>
            <person name="Simone D."/>
            <person name="Lopez-Fernandez M."/>
            <person name="Wu X."/>
            <person name="de Brujin I."/>
            <person name="Lundin D."/>
            <person name="Andersson A."/>
            <person name="Bertilsson S."/>
            <person name="Dopson M."/>
        </authorList>
    </citation>
    <scope>NUCLEOTIDE SEQUENCE</scope>
    <source>
        <strain evidence="2">MM171A01453</strain>
    </source>
</reference>
<name>A0A6M3LU52_9ZZZZ</name>
<evidence type="ECO:0000256" key="1">
    <source>
        <dbReference type="SAM" id="Phobius"/>
    </source>
</evidence>
<keyword evidence="1" id="KW-1133">Transmembrane helix</keyword>
<feature type="transmembrane region" description="Helical" evidence="1">
    <location>
        <begin position="94"/>
        <end position="114"/>
    </location>
</feature>
<sequence>MHEYGHLIALRLLGVQGEIRSTALNAVYPSTHLYGVDHLIFYGAGGALQALVALALIIRCKDLEIKFANLFVAAHGVVYGAVEATAHRSWWGLGSMLGSVAGVFVVLCLIVVYVDKIEL</sequence>
<dbReference type="AlphaFoldDB" id="A0A6M3LU52"/>
<keyword evidence="1" id="KW-0472">Membrane</keyword>
<feature type="transmembrane region" description="Helical" evidence="1">
    <location>
        <begin position="39"/>
        <end position="58"/>
    </location>
</feature>
<accession>A0A6M3LU52</accession>
<proteinExistence type="predicted"/>
<feature type="transmembrane region" description="Helical" evidence="1">
    <location>
        <begin position="65"/>
        <end position="82"/>
    </location>
</feature>
<evidence type="ECO:0000313" key="2">
    <source>
        <dbReference type="EMBL" id="QJA98867.1"/>
    </source>
</evidence>
<gene>
    <name evidence="2" type="ORF">MM171A01453_0008</name>
</gene>
<protein>
    <recommendedName>
        <fullName evidence="3">Peptidase</fullName>
    </recommendedName>
</protein>
<organism evidence="2">
    <name type="scientific">viral metagenome</name>
    <dbReference type="NCBI Taxonomy" id="1070528"/>
    <lineage>
        <taxon>unclassified sequences</taxon>
        <taxon>metagenomes</taxon>
        <taxon>organismal metagenomes</taxon>
    </lineage>
</organism>
<evidence type="ECO:0008006" key="3">
    <source>
        <dbReference type="Google" id="ProtNLM"/>
    </source>
</evidence>